<reference evidence="2" key="1">
    <citation type="submission" date="2020-05" db="EMBL/GenBank/DDBJ databases">
        <authorList>
            <person name="Chiriac C."/>
            <person name="Salcher M."/>
            <person name="Ghai R."/>
            <person name="Kavagutti S V."/>
        </authorList>
    </citation>
    <scope>NUCLEOTIDE SEQUENCE</scope>
</reference>
<sequence>MRHAVSPPHSDVAHHNVASQLTENHYHLPVWQYTAMWNRLKRRMDCLTNLVGYLPERQFGKPLTRAGKLKSLLRLNIENRISVRYVLSIERRMPIRFKYRHKNREFVCYFI</sequence>
<evidence type="ECO:0000313" key="3">
    <source>
        <dbReference type="EMBL" id="CAB4221634.1"/>
    </source>
</evidence>
<protein>
    <submittedName>
        <fullName evidence="2">Uncharacterized protein</fullName>
    </submittedName>
</protein>
<proteinExistence type="predicted"/>
<name>A0A6J5S9A4_9CAUD</name>
<organism evidence="2">
    <name type="scientific">uncultured Caudovirales phage</name>
    <dbReference type="NCBI Taxonomy" id="2100421"/>
    <lineage>
        <taxon>Viruses</taxon>
        <taxon>Duplodnaviria</taxon>
        <taxon>Heunggongvirae</taxon>
        <taxon>Uroviricota</taxon>
        <taxon>Caudoviricetes</taxon>
        <taxon>Peduoviridae</taxon>
        <taxon>Maltschvirus</taxon>
        <taxon>Maltschvirus maltsch</taxon>
    </lineage>
</organism>
<gene>
    <name evidence="1" type="ORF">UFOVP1286_38</name>
    <name evidence="2" type="ORF">UFOVP1407_68</name>
    <name evidence="3" type="ORF">UFOVP1640_35</name>
</gene>
<dbReference type="EMBL" id="LR797247">
    <property type="protein sequence ID" value="CAB4195718.1"/>
    <property type="molecule type" value="Genomic_DNA"/>
</dbReference>
<dbReference type="EMBL" id="LR797504">
    <property type="protein sequence ID" value="CAB4221634.1"/>
    <property type="molecule type" value="Genomic_DNA"/>
</dbReference>
<evidence type="ECO:0000313" key="1">
    <source>
        <dbReference type="EMBL" id="CAB4195718.1"/>
    </source>
</evidence>
<dbReference type="EMBL" id="LR797360">
    <property type="protein sequence ID" value="CAB4205577.1"/>
    <property type="molecule type" value="Genomic_DNA"/>
</dbReference>
<accession>A0A6J5S9A4</accession>
<evidence type="ECO:0000313" key="2">
    <source>
        <dbReference type="EMBL" id="CAB4205577.1"/>
    </source>
</evidence>